<proteinExistence type="predicted"/>
<dbReference type="RefSeq" id="WP_012805931.1">
    <property type="nucleotide sequence ID" value="NC_013174.1"/>
</dbReference>
<reference evidence="2 3" key="1">
    <citation type="journal article" date="2009" name="Stand. Genomic Sci.">
        <title>Complete genome sequence of Jonesia denitrificans type strain (Prevot 55134).</title>
        <authorList>
            <person name="Pukall R."/>
            <person name="Gehrich-Schroter G."/>
            <person name="Lapidus A."/>
            <person name="Nolan M."/>
            <person name="Glavina Del Rio T."/>
            <person name="Lucas S."/>
            <person name="Chen F."/>
            <person name="Tice H."/>
            <person name="Pitluck S."/>
            <person name="Cheng J.F."/>
            <person name="Copeland A."/>
            <person name="Saunders E."/>
            <person name="Brettin T."/>
            <person name="Detter J.C."/>
            <person name="Bruce D."/>
            <person name="Goodwin L."/>
            <person name="Pati A."/>
            <person name="Ivanova N."/>
            <person name="Mavromatis K."/>
            <person name="Ovchinnikova G."/>
            <person name="Chen A."/>
            <person name="Palaniappan K."/>
            <person name="Land M."/>
            <person name="Hauser L."/>
            <person name="Chang Y.J."/>
            <person name="Jeffries C.D."/>
            <person name="Chain P."/>
            <person name="Goker M."/>
            <person name="Bristow J."/>
            <person name="Eisen J.A."/>
            <person name="Markowitz V."/>
            <person name="Hugenholtz P."/>
            <person name="Kyrpides N.C."/>
            <person name="Klenk H.P."/>
            <person name="Han C."/>
        </authorList>
    </citation>
    <scope>NUCLEOTIDE SEQUENCE [LARGE SCALE GENOMIC DNA]</scope>
    <source>
        <strain evidence="3">ATCC 14870 / DSM 20603 / BCRC 15368 / CIP 55.134 / JCM 11481 / NBRC 15587 / NCTC 10816 / Prevot 55134</strain>
    </source>
</reference>
<feature type="transmembrane region" description="Helical" evidence="1">
    <location>
        <begin position="12"/>
        <end position="36"/>
    </location>
</feature>
<keyword evidence="1" id="KW-0812">Transmembrane</keyword>
<feature type="transmembrane region" description="Helical" evidence="1">
    <location>
        <begin position="267"/>
        <end position="289"/>
    </location>
</feature>
<keyword evidence="1" id="KW-0472">Membrane</keyword>
<dbReference type="AlphaFoldDB" id="C7QYH9"/>
<dbReference type="KEGG" id="jde:Jden_0151"/>
<feature type="transmembrane region" description="Helical" evidence="1">
    <location>
        <begin position="180"/>
        <end position="198"/>
    </location>
</feature>
<evidence type="ECO:0000256" key="1">
    <source>
        <dbReference type="SAM" id="Phobius"/>
    </source>
</evidence>
<accession>C7QYH9</accession>
<dbReference type="EMBL" id="CP001706">
    <property type="protein sequence ID" value="ACV07826.1"/>
    <property type="molecule type" value="Genomic_DNA"/>
</dbReference>
<dbReference type="Proteomes" id="UP000000628">
    <property type="component" value="Chromosome"/>
</dbReference>
<feature type="transmembrane region" description="Helical" evidence="1">
    <location>
        <begin position="97"/>
        <end position="115"/>
    </location>
</feature>
<feature type="transmembrane region" description="Helical" evidence="1">
    <location>
        <begin position="301"/>
        <end position="320"/>
    </location>
</feature>
<gene>
    <name evidence="2" type="ordered locus">Jden_0151</name>
</gene>
<keyword evidence="1" id="KW-1133">Transmembrane helix</keyword>
<feature type="transmembrane region" description="Helical" evidence="1">
    <location>
        <begin position="71"/>
        <end position="91"/>
    </location>
</feature>
<keyword evidence="3" id="KW-1185">Reference proteome</keyword>
<organism evidence="2 3">
    <name type="scientific">Jonesia denitrificans (strain ATCC 14870 / DSM 20603 / BCRC 15368 / CIP 55.134 / JCM 11481 / NBRC 15587 / NCTC 10816 / Prevot 55134)</name>
    <name type="common">Listeria denitrificans</name>
    <dbReference type="NCBI Taxonomy" id="471856"/>
    <lineage>
        <taxon>Bacteria</taxon>
        <taxon>Bacillati</taxon>
        <taxon>Actinomycetota</taxon>
        <taxon>Actinomycetes</taxon>
        <taxon>Micrococcales</taxon>
        <taxon>Jonesiaceae</taxon>
        <taxon>Jonesia</taxon>
    </lineage>
</organism>
<feature type="transmembrane region" description="Helical" evidence="1">
    <location>
        <begin position="204"/>
        <end position="223"/>
    </location>
</feature>
<evidence type="ECO:0008006" key="4">
    <source>
        <dbReference type="Google" id="ProtNLM"/>
    </source>
</evidence>
<evidence type="ECO:0000313" key="2">
    <source>
        <dbReference type="EMBL" id="ACV07826.1"/>
    </source>
</evidence>
<feature type="transmembrane region" description="Helical" evidence="1">
    <location>
        <begin position="149"/>
        <end position="168"/>
    </location>
</feature>
<evidence type="ECO:0000313" key="3">
    <source>
        <dbReference type="Proteomes" id="UP000000628"/>
    </source>
</evidence>
<feature type="transmembrane region" description="Helical" evidence="1">
    <location>
        <begin position="48"/>
        <end position="66"/>
    </location>
</feature>
<sequence>MTERRRIPARALLILPAGAAMVLGLSAALQLLGVWAPFATSRLADQHGYLMTLGFVGTLIALERAVALGTWWGYAAPVFLGAGSLAAVTALPAGVGAWGVAAGTVALVVLYRPLWLRNRDEAVLVQALGAVCAAVAALLRAGGVPVSVLIPWLAGFVILTIAGERLELARFVMGPRANTVLASAGVTYLCISVAALLWPLVGYPLLGVSVLALTAWLATHDVARTMITTTGHTRFMAACMLAGYGWLLVAGVIWVGGPAFSGGPYDAVIHAVFIGFTISMIMAHASVILPAVIRRPLPYRPVMWVAAVTVHAGLVARIWLGDLLGLPSWHTAGGVANVIGLAGFFVLALWSAVRAARAREGVSA</sequence>
<feature type="transmembrane region" description="Helical" evidence="1">
    <location>
        <begin position="332"/>
        <end position="353"/>
    </location>
</feature>
<protein>
    <recommendedName>
        <fullName evidence="4">NnrS family protein</fullName>
    </recommendedName>
</protein>
<feature type="transmembrane region" description="Helical" evidence="1">
    <location>
        <begin position="122"/>
        <end position="143"/>
    </location>
</feature>
<feature type="transmembrane region" description="Helical" evidence="1">
    <location>
        <begin position="235"/>
        <end position="255"/>
    </location>
</feature>
<dbReference type="eggNOG" id="COG4243">
    <property type="taxonomic scope" value="Bacteria"/>
</dbReference>
<dbReference type="HOGENOM" id="CLU_047686_0_0_11"/>
<name>C7QYH9_JONDD</name>
<dbReference type="STRING" id="471856.Jden_0151"/>